<organism evidence="2 3">
    <name type="scientific">Hyaloscypha variabilis (strain UAMH 11265 / GT02V1 / F)</name>
    <name type="common">Meliniomyces variabilis</name>
    <dbReference type="NCBI Taxonomy" id="1149755"/>
    <lineage>
        <taxon>Eukaryota</taxon>
        <taxon>Fungi</taxon>
        <taxon>Dikarya</taxon>
        <taxon>Ascomycota</taxon>
        <taxon>Pezizomycotina</taxon>
        <taxon>Leotiomycetes</taxon>
        <taxon>Helotiales</taxon>
        <taxon>Hyaloscyphaceae</taxon>
        <taxon>Hyaloscypha</taxon>
        <taxon>Hyaloscypha variabilis</taxon>
    </lineage>
</organism>
<protein>
    <submittedName>
        <fullName evidence="2">Uncharacterized protein</fullName>
    </submittedName>
</protein>
<dbReference type="Proteomes" id="UP000235786">
    <property type="component" value="Unassembled WGS sequence"/>
</dbReference>
<feature type="compositionally biased region" description="Basic and acidic residues" evidence="1">
    <location>
        <begin position="84"/>
        <end position="95"/>
    </location>
</feature>
<feature type="region of interest" description="Disordered" evidence="1">
    <location>
        <begin position="45"/>
        <end position="104"/>
    </location>
</feature>
<proteinExistence type="predicted"/>
<feature type="region of interest" description="Disordered" evidence="1">
    <location>
        <begin position="226"/>
        <end position="248"/>
    </location>
</feature>
<evidence type="ECO:0000256" key="1">
    <source>
        <dbReference type="SAM" id="MobiDB-lite"/>
    </source>
</evidence>
<sequence length="271" mass="30875">MDNFHQELRGIRVVVDVDVQVRFSHECTHGYHPLQPALLLSQQPQPQLCRTTQSPPFLTPQQRIPNKRSHDNDSKGTRALKRQVYKEKSEREKQERIRKREARQRAADAAALRREIKQFQREKDEFQRAKHEFKRHRAALGLGVESSTSFAPATKAFNLNFNRFYAPTPLRENAYAHTARAITMSSSISGAVPMSGSSFSKPSVPSFPAYNRKAFVLQPSNAPHGTSVGNYTQGHLGHASEPTSRRETSLAYKFEKEDSPPYKIKEEAENF</sequence>
<evidence type="ECO:0000313" key="3">
    <source>
        <dbReference type="Proteomes" id="UP000235786"/>
    </source>
</evidence>
<name>A0A2J6RKM0_HYAVF</name>
<feature type="compositionally biased region" description="Polar residues" evidence="1">
    <location>
        <begin position="49"/>
        <end position="64"/>
    </location>
</feature>
<keyword evidence="3" id="KW-1185">Reference proteome</keyword>
<accession>A0A2J6RKM0</accession>
<gene>
    <name evidence="2" type="ORF">L207DRAFT_530521</name>
</gene>
<reference evidence="2 3" key="1">
    <citation type="submission" date="2016-04" db="EMBL/GenBank/DDBJ databases">
        <title>A degradative enzymes factory behind the ericoid mycorrhizal symbiosis.</title>
        <authorList>
            <consortium name="DOE Joint Genome Institute"/>
            <person name="Martino E."/>
            <person name="Morin E."/>
            <person name="Grelet G."/>
            <person name="Kuo A."/>
            <person name="Kohler A."/>
            <person name="Daghino S."/>
            <person name="Barry K."/>
            <person name="Choi C."/>
            <person name="Cichocki N."/>
            <person name="Clum A."/>
            <person name="Copeland A."/>
            <person name="Hainaut M."/>
            <person name="Haridas S."/>
            <person name="Labutti K."/>
            <person name="Lindquist E."/>
            <person name="Lipzen A."/>
            <person name="Khouja H.-R."/>
            <person name="Murat C."/>
            <person name="Ohm R."/>
            <person name="Olson A."/>
            <person name="Spatafora J."/>
            <person name="Veneault-Fourrey C."/>
            <person name="Henrissat B."/>
            <person name="Grigoriev I."/>
            <person name="Martin F."/>
            <person name="Perotto S."/>
        </authorList>
    </citation>
    <scope>NUCLEOTIDE SEQUENCE [LARGE SCALE GENOMIC DNA]</scope>
    <source>
        <strain evidence="2 3">F</strain>
    </source>
</reference>
<dbReference type="AlphaFoldDB" id="A0A2J6RKM0"/>
<evidence type="ECO:0000313" key="2">
    <source>
        <dbReference type="EMBL" id="PMD39076.1"/>
    </source>
</evidence>
<dbReference type="EMBL" id="KZ613947">
    <property type="protein sequence ID" value="PMD39076.1"/>
    <property type="molecule type" value="Genomic_DNA"/>
</dbReference>